<feature type="transmembrane region" description="Helical" evidence="5">
    <location>
        <begin position="180"/>
        <end position="205"/>
    </location>
</feature>
<evidence type="ECO:0000259" key="6">
    <source>
        <dbReference type="PROSITE" id="PS50929"/>
    </source>
</evidence>
<dbReference type="PROSITE" id="PS50929">
    <property type="entry name" value="ABC_TM1F"/>
    <property type="match status" value="1"/>
</dbReference>
<keyword evidence="4 5" id="KW-0472">Membrane</keyword>
<accession>A0A821F1K2</accession>
<dbReference type="SUPFAM" id="SSF52540">
    <property type="entry name" value="P-loop containing nucleoside triphosphate hydrolases"/>
    <property type="match status" value="2"/>
</dbReference>
<dbReference type="GO" id="GO:0016020">
    <property type="term" value="C:membrane"/>
    <property type="evidence" value="ECO:0007669"/>
    <property type="project" value="UniProtKB-SubCell"/>
</dbReference>
<feature type="transmembrane region" description="Helical" evidence="5">
    <location>
        <begin position="329"/>
        <end position="349"/>
    </location>
</feature>
<dbReference type="Proteomes" id="UP000663862">
    <property type="component" value="Unassembled WGS sequence"/>
</dbReference>
<comment type="subcellular location">
    <subcellularLocation>
        <location evidence="1">Membrane</location>
        <topology evidence="1">Multi-pass membrane protein</topology>
    </subcellularLocation>
</comment>
<dbReference type="SUPFAM" id="SSF90123">
    <property type="entry name" value="ABC transporter transmembrane region"/>
    <property type="match status" value="1"/>
</dbReference>
<gene>
    <name evidence="7" type="ORF">TSG867_LOCUS30357</name>
</gene>
<dbReference type="InterPro" id="IPR011527">
    <property type="entry name" value="ABC1_TM_dom"/>
</dbReference>
<dbReference type="AlphaFoldDB" id="A0A821F1K2"/>
<evidence type="ECO:0000313" key="8">
    <source>
        <dbReference type="Proteomes" id="UP000663862"/>
    </source>
</evidence>
<dbReference type="InterPro" id="IPR039421">
    <property type="entry name" value="Type_1_exporter"/>
</dbReference>
<dbReference type="Pfam" id="PF00664">
    <property type="entry name" value="ABC_membrane"/>
    <property type="match status" value="1"/>
</dbReference>
<dbReference type="Pfam" id="PF00005">
    <property type="entry name" value="ABC_tran"/>
    <property type="match status" value="2"/>
</dbReference>
<feature type="domain" description="ABC transmembrane type-1" evidence="6">
    <location>
        <begin position="184"/>
        <end position="341"/>
    </location>
</feature>
<organism evidence="7 8">
    <name type="scientific">Rotaria socialis</name>
    <dbReference type="NCBI Taxonomy" id="392032"/>
    <lineage>
        <taxon>Eukaryota</taxon>
        <taxon>Metazoa</taxon>
        <taxon>Spiralia</taxon>
        <taxon>Gnathifera</taxon>
        <taxon>Rotifera</taxon>
        <taxon>Eurotatoria</taxon>
        <taxon>Bdelloidea</taxon>
        <taxon>Philodinida</taxon>
        <taxon>Philodinidae</taxon>
        <taxon>Rotaria</taxon>
    </lineage>
</organism>
<dbReference type="EMBL" id="CAJOBQ010004789">
    <property type="protein sequence ID" value="CAF4643920.1"/>
    <property type="molecule type" value="Genomic_DNA"/>
</dbReference>
<dbReference type="InterPro" id="IPR027417">
    <property type="entry name" value="P-loop_NTPase"/>
</dbReference>
<sequence>MHKYDTLVGERSIQLSGGEKQRVALARTIVKQPVLLLLDEATSALDNINENIVQEALSRACKNRTTIVIAHRLATVRHADCIYVLDKGKIVESGTHETLMSQEGSKYREMVQAQQLATIENDDDIRWNQEQLKDENEKQTWERSRLLSDIQDVKREKKIALSPSGYHIFLKILAMNRPEWTIILVGCVACLTSGALQSIGIVLLIEMVNAFEYCTYGQRSHQVIMIALLFLLLSVGCLFIRFIQFTAFAVAGSKLTQRVRSKAFTCLLRQEVAYFDEPENSSGALCARLSSDAMALQEMSGTRLSIIVETFSMLAFGISLGFYFSWHLTLIVCVVLPIIIAGCVLDIYLQMKVSDATGLALQCASSVDFRGEIEFDQVKFIYPSRPKTSILNNLQLTIKSGQRVALVGPSGCGKSTIAQLIERFYDVTRGQLHLDGIDIRQLNIKWIRSRLGLVSQEPVLFGMTIAKN</sequence>
<reference evidence="7" key="1">
    <citation type="submission" date="2021-02" db="EMBL/GenBank/DDBJ databases">
        <authorList>
            <person name="Nowell W R."/>
        </authorList>
    </citation>
    <scope>NUCLEOTIDE SEQUENCE</scope>
</reference>
<dbReference type="GO" id="GO:0016887">
    <property type="term" value="F:ATP hydrolysis activity"/>
    <property type="evidence" value="ECO:0007669"/>
    <property type="project" value="InterPro"/>
</dbReference>
<dbReference type="GO" id="GO:0015421">
    <property type="term" value="F:ABC-type oligopeptide transporter activity"/>
    <property type="evidence" value="ECO:0007669"/>
    <property type="project" value="TreeGrafter"/>
</dbReference>
<feature type="transmembrane region" description="Helical" evidence="5">
    <location>
        <begin position="225"/>
        <end position="252"/>
    </location>
</feature>
<comment type="caution">
    <text evidence="7">The sequence shown here is derived from an EMBL/GenBank/DDBJ whole genome shotgun (WGS) entry which is preliminary data.</text>
</comment>
<dbReference type="PANTHER" id="PTHR43394:SF1">
    <property type="entry name" value="ATP-BINDING CASSETTE SUB-FAMILY B MEMBER 10, MITOCHONDRIAL"/>
    <property type="match status" value="1"/>
</dbReference>
<dbReference type="GO" id="GO:0005524">
    <property type="term" value="F:ATP binding"/>
    <property type="evidence" value="ECO:0007669"/>
    <property type="project" value="InterPro"/>
</dbReference>
<evidence type="ECO:0000256" key="5">
    <source>
        <dbReference type="SAM" id="Phobius"/>
    </source>
</evidence>
<feature type="non-terminal residue" evidence="7">
    <location>
        <position position="1"/>
    </location>
</feature>
<dbReference type="CDD" id="cd18578">
    <property type="entry name" value="ABC_6TM_Pgp_ABCB1_D2_like"/>
    <property type="match status" value="1"/>
</dbReference>
<protein>
    <recommendedName>
        <fullName evidence="6">ABC transmembrane type-1 domain-containing protein</fullName>
    </recommendedName>
</protein>
<keyword evidence="2 5" id="KW-0812">Transmembrane</keyword>
<evidence type="ECO:0000256" key="3">
    <source>
        <dbReference type="ARBA" id="ARBA00022989"/>
    </source>
</evidence>
<keyword evidence="3 5" id="KW-1133">Transmembrane helix</keyword>
<evidence type="ECO:0000256" key="2">
    <source>
        <dbReference type="ARBA" id="ARBA00022692"/>
    </source>
</evidence>
<evidence type="ECO:0000313" key="7">
    <source>
        <dbReference type="EMBL" id="CAF4643920.1"/>
    </source>
</evidence>
<dbReference type="PANTHER" id="PTHR43394">
    <property type="entry name" value="ATP-DEPENDENT PERMEASE MDL1, MITOCHONDRIAL"/>
    <property type="match status" value="1"/>
</dbReference>
<name>A0A821F1K2_9BILA</name>
<evidence type="ECO:0000256" key="1">
    <source>
        <dbReference type="ARBA" id="ARBA00004141"/>
    </source>
</evidence>
<dbReference type="Gene3D" id="3.40.50.300">
    <property type="entry name" value="P-loop containing nucleotide triphosphate hydrolases"/>
    <property type="match status" value="2"/>
</dbReference>
<dbReference type="InterPro" id="IPR003439">
    <property type="entry name" value="ABC_transporter-like_ATP-bd"/>
</dbReference>
<proteinExistence type="predicted"/>
<dbReference type="Gene3D" id="1.20.1560.10">
    <property type="entry name" value="ABC transporter type 1, transmembrane domain"/>
    <property type="match status" value="1"/>
</dbReference>
<dbReference type="InterPro" id="IPR036640">
    <property type="entry name" value="ABC1_TM_sf"/>
</dbReference>
<evidence type="ECO:0000256" key="4">
    <source>
        <dbReference type="ARBA" id="ARBA00023136"/>
    </source>
</evidence>